<feature type="compositionally biased region" description="Basic and acidic residues" evidence="3">
    <location>
        <begin position="1"/>
        <end position="12"/>
    </location>
</feature>
<gene>
    <name evidence="4" type="ORF">HPB48_013485</name>
</gene>
<evidence type="ECO:0000256" key="2">
    <source>
        <dbReference type="RuleBase" id="RU004328"/>
    </source>
</evidence>
<organism evidence="4 5">
    <name type="scientific">Haemaphysalis longicornis</name>
    <name type="common">Bush tick</name>
    <dbReference type="NCBI Taxonomy" id="44386"/>
    <lineage>
        <taxon>Eukaryota</taxon>
        <taxon>Metazoa</taxon>
        <taxon>Ecdysozoa</taxon>
        <taxon>Arthropoda</taxon>
        <taxon>Chelicerata</taxon>
        <taxon>Arachnida</taxon>
        <taxon>Acari</taxon>
        <taxon>Parasitiformes</taxon>
        <taxon>Ixodida</taxon>
        <taxon>Ixodoidea</taxon>
        <taxon>Ixodidae</taxon>
        <taxon>Haemaphysalinae</taxon>
        <taxon>Haemaphysalis</taxon>
    </lineage>
</organism>
<proteinExistence type="inferred from homology"/>
<dbReference type="VEuPathDB" id="VectorBase:HLOH_062789"/>
<dbReference type="GO" id="GO:0033897">
    <property type="term" value="F:ribonuclease T2 activity"/>
    <property type="evidence" value="ECO:0007669"/>
    <property type="project" value="InterPro"/>
</dbReference>
<comment type="caution">
    <text evidence="4">The sequence shown here is derived from an EMBL/GenBank/DDBJ whole genome shotgun (WGS) entry which is preliminary data.</text>
</comment>
<dbReference type="Proteomes" id="UP000821853">
    <property type="component" value="Chromosome 5"/>
</dbReference>
<dbReference type="EMBL" id="JABSTR010000007">
    <property type="protein sequence ID" value="KAH9375446.1"/>
    <property type="molecule type" value="Genomic_DNA"/>
</dbReference>
<dbReference type="Gene3D" id="3.90.730.10">
    <property type="entry name" value="Ribonuclease T2-like"/>
    <property type="match status" value="1"/>
</dbReference>
<dbReference type="AlphaFoldDB" id="A0A9J6GAP2"/>
<evidence type="ECO:0000256" key="3">
    <source>
        <dbReference type="SAM" id="MobiDB-lite"/>
    </source>
</evidence>
<dbReference type="PANTHER" id="PTHR11240:SF22">
    <property type="entry name" value="RIBONUCLEASE T2"/>
    <property type="match status" value="1"/>
</dbReference>
<sequence length="280" mass="31260">MTLGDKSYESASRRSSRHHLQHKRDLQVSNIPLTSYPACAQNSLKATIRSSFRPRSGLRIAAWPDRTTHCSSIQQASGIPDADSTLKSSRNHKLSKISSLTTYIIDTNLCSTTCILLPGNPATNNHRKHEWQKHGTCATVVPALDGLVNFFNTTLHMYLKYNFTEYLRNSGVVPSSQSTYKLEDIKEALHDDVKGAANFVCYSSKNYSAPVLAEIRICLSRELQPIDCKPKHSGCGQGEVYYLPFGTDDAVLQTSPFSWLLHCAWLFAISVVPMPVRRLL</sequence>
<comment type="similarity">
    <text evidence="1 2">Belongs to the RNase T2 family.</text>
</comment>
<protein>
    <submittedName>
        <fullName evidence="4">Uncharacterized protein</fullName>
    </submittedName>
</protein>
<dbReference type="PANTHER" id="PTHR11240">
    <property type="entry name" value="RIBONUCLEASE T2"/>
    <property type="match status" value="1"/>
</dbReference>
<accession>A0A9J6GAP2</accession>
<evidence type="ECO:0000313" key="5">
    <source>
        <dbReference type="Proteomes" id="UP000821853"/>
    </source>
</evidence>
<dbReference type="OrthoDB" id="435754at2759"/>
<dbReference type="GO" id="GO:0003723">
    <property type="term" value="F:RNA binding"/>
    <property type="evidence" value="ECO:0007669"/>
    <property type="project" value="InterPro"/>
</dbReference>
<name>A0A9J6GAP2_HAELO</name>
<dbReference type="GO" id="GO:0006401">
    <property type="term" value="P:RNA catabolic process"/>
    <property type="evidence" value="ECO:0007669"/>
    <property type="project" value="TreeGrafter"/>
</dbReference>
<dbReference type="GO" id="GO:0005576">
    <property type="term" value="C:extracellular region"/>
    <property type="evidence" value="ECO:0007669"/>
    <property type="project" value="TreeGrafter"/>
</dbReference>
<dbReference type="InterPro" id="IPR001568">
    <property type="entry name" value="RNase_T2-like"/>
</dbReference>
<reference evidence="4 5" key="1">
    <citation type="journal article" date="2020" name="Cell">
        <title>Large-Scale Comparative Analyses of Tick Genomes Elucidate Their Genetic Diversity and Vector Capacities.</title>
        <authorList>
            <consortium name="Tick Genome and Microbiome Consortium (TIGMIC)"/>
            <person name="Jia N."/>
            <person name="Wang J."/>
            <person name="Shi W."/>
            <person name="Du L."/>
            <person name="Sun Y."/>
            <person name="Zhan W."/>
            <person name="Jiang J.F."/>
            <person name="Wang Q."/>
            <person name="Zhang B."/>
            <person name="Ji P."/>
            <person name="Bell-Sakyi L."/>
            <person name="Cui X.M."/>
            <person name="Yuan T.T."/>
            <person name="Jiang B.G."/>
            <person name="Yang W.F."/>
            <person name="Lam T.T."/>
            <person name="Chang Q.C."/>
            <person name="Ding S.J."/>
            <person name="Wang X.J."/>
            <person name="Zhu J.G."/>
            <person name="Ruan X.D."/>
            <person name="Zhao L."/>
            <person name="Wei J.T."/>
            <person name="Ye R.Z."/>
            <person name="Que T.C."/>
            <person name="Du C.H."/>
            <person name="Zhou Y.H."/>
            <person name="Cheng J.X."/>
            <person name="Dai P.F."/>
            <person name="Guo W.B."/>
            <person name="Han X.H."/>
            <person name="Huang E.J."/>
            <person name="Li L.F."/>
            <person name="Wei W."/>
            <person name="Gao Y.C."/>
            <person name="Liu J.Z."/>
            <person name="Shao H.Z."/>
            <person name="Wang X."/>
            <person name="Wang C.C."/>
            <person name="Yang T.C."/>
            <person name="Huo Q.B."/>
            <person name="Li W."/>
            <person name="Chen H.Y."/>
            <person name="Chen S.E."/>
            <person name="Zhou L.G."/>
            <person name="Ni X.B."/>
            <person name="Tian J.H."/>
            <person name="Sheng Y."/>
            <person name="Liu T."/>
            <person name="Pan Y.S."/>
            <person name="Xia L.Y."/>
            <person name="Li J."/>
            <person name="Zhao F."/>
            <person name="Cao W.C."/>
        </authorList>
    </citation>
    <scope>NUCLEOTIDE SEQUENCE [LARGE SCALE GENOMIC DNA]</scope>
    <source>
        <strain evidence="4">HaeL-2018</strain>
    </source>
</reference>
<dbReference type="InterPro" id="IPR036430">
    <property type="entry name" value="RNase_T2-like_sf"/>
</dbReference>
<evidence type="ECO:0000313" key="4">
    <source>
        <dbReference type="EMBL" id="KAH9375446.1"/>
    </source>
</evidence>
<dbReference type="SUPFAM" id="SSF55895">
    <property type="entry name" value="Ribonuclease Rh-like"/>
    <property type="match status" value="1"/>
</dbReference>
<dbReference type="Pfam" id="PF00445">
    <property type="entry name" value="Ribonuclease_T2"/>
    <property type="match status" value="1"/>
</dbReference>
<keyword evidence="5" id="KW-1185">Reference proteome</keyword>
<feature type="region of interest" description="Disordered" evidence="3">
    <location>
        <begin position="1"/>
        <end position="24"/>
    </location>
</feature>
<evidence type="ECO:0000256" key="1">
    <source>
        <dbReference type="ARBA" id="ARBA00007469"/>
    </source>
</evidence>